<evidence type="ECO:0000259" key="8">
    <source>
        <dbReference type="Pfam" id="PF17203"/>
    </source>
</evidence>
<evidence type="ECO:0000256" key="4">
    <source>
        <dbReference type="ARBA" id="ARBA00022989"/>
    </source>
</evidence>
<dbReference type="EMBL" id="LJUJ01000008">
    <property type="protein sequence ID" value="KPK63841.1"/>
    <property type="molecule type" value="Genomic_DNA"/>
</dbReference>
<comment type="subcellular location">
    <subcellularLocation>
        <location evidence="1">Cell membrane</location>
        <topology evidence="1">Multi-pass membrane protein</topology>
    </subcellularLocation>
</comment>
<dbReference type="InterPro" id="IPR033463">
    <property type="entry name" value="sCache_3"/>
</dbReference>
<dbReference type="Gene3D" id="3.30.450.20">
    <property type="entry name" value="PAS domain"/>
    <property type="match status" value="1"/>
</dbReference>
<keyword evidence="4 7" id="KW-1133">Transmembrane helix</keyword>
<dbReference type="STRING" id="1703779.AMJ83_05160"/>
<evidence type="ECO:0000313" key="10">
    <source>
        <dbReference type="Proteomes" id="UP000051373"/>
    </source>
</evidence>
<dbReference type="AlphaFoldDB" id="A0A0S8FU97"/>
<evidence type="ECO:0000256" key="3">
    <source>
        <dbReference type="ARBA" id="ARBA00022692"/>
    </source>
</evidence>
<keyword evidence="2" id="KW-1003">Cell membrane</keyword>
<dbReference type="SUPFAM" id="SSF103190">
    <property type="entry name" value="Sensory domain-like"/>
    <property type="match status" value="1"/>
</dbReference>
<reference evidence="9 10" key="1">
    <citation type="journal article" date="2015" name="Microbiome">
        <title>Genomic resolution of linkages in carbon, nitrogen, and sulfur cycling among widespread estuary sediment bacteria.</title>
        <authorList>
            <person name="Baker B.J."/>
            <person name="Lazar C.S."/>
            <person name="Teske A.P."/>
            <person name="Dick G.J."/>
        </authorList>
    </citation>
    <scope>NUCLEOTIDE SEQUENCE [LARGE SCALE GENOMIC DNA]</scope>
    <source>
        <strain evidence="9">SM23_42</strain>
    </source>
</reference>
<dbReference type="InterPro" id="IPR029151">
    <property type="entry name" value="Sensor-like_sf"/>
</dbReference>
<comment type="caution">
    <text evidence="9">The sequence shown here is derived from an EMBL/GenBank/DDBJ whole genome shotgun (WGS) entry which is preliminary data.</text>
</comment>
<evidence type="ECO:0000256" key="7">
    <source>
        <dbReference type="SAM" id="Phobius"/>
    </source>
</evidence>
<feature type="transmembrane region" description="Helical" evidence="7">
    <location>
        <begin position="163"/>
        <end position="184"/>
    </location>
</feature>
<name>A0A0S8FU97_UNCW3</name>
<proteinExistence type="predicted"/>
<keyword evidence="6" id="KW-0175">Coiled coil</keyword>
<organism evidence="9 10">
    <name type="scientific">candidate division WOR_3 bacterium SM23_42</name>
    <dbReference type="NCBI Taxonomy" id="1703779"/>
    <lineage>
        <taxon>Bacteria</taxon>
        <taxon>Bacteria division WOR-3</taxon>
    </lineage>
</organism>
<evidence type="ECO:0000256" key="6">
    <source>
        <dbReference type="SAM" id="Coils"/>
    </source>
</evidence>
<dbReference type="CDD" id="cd18773">
    <property type="entry name" value="PDC1_HK_sensor"/>
    <property type="match status" value="1"/>
</dbReference>
<feature type="domain" description="Single cache" evidence="8">
    <location>
        <begin position="43"/>
        <end position="127"/>
    </location>
</feature>
<dbReference type="Proteomes" id="UP000051373">
    <property type="component" value="Unassembled WGS sequence"/>
</dbReference>
<dbReference type="GO" id="GO:0005886">
    <property type="term" value="C:plasma membrane"/>
    <property type="evidence" value="ECO:0007669"/>
    <property type="project" value="UniProtKB-SubCell"/>
</dbReference>
<dbReference type="Pfam" id="PF17203">
    <property type="entry name" value="sCache_3_2"/>
    <property type="match status" value="1"/>
</dbReference>
<accession>A0A0S8FU97</accession>
<evidence type="ECO:0000313" key="9">
    <source>
        <dbReference type="EMBL" id="KPK63841.1"/>
    </source>
</evidence>
<keyword evidence="3 7" id="KW-0812">Transmembrane</keyword>
<evidence type="ECO:0000256" key="5">
    <source>
        <dbReference type="ARBA" id="ARBA00023136"/>
    </source>
</evidence>
<feature type="coiled-coil region" evidence="6">
    <location>
        <begin position="209"/>
        <end position="297"/>
    </location>
</feature>
<protein>
    <recommendedName>
        <fullName evidence="8">Single cache domain-containing protein</fullName>
    </recommendedName>
</protein>
<keyword evidence="5 7" id="KW-0472">Membrane</keyword>
<sequence length="331" mass="37324">MSRGAASVIVLFLTLLLTAFLVFSPRFFSQKNAQNSELFKELLVKRFTSLGNSVAHSSFVEDAVIMGEEANLIEIITRLRRDEPEIRFIHITDAENKVLASSDSTMVGKVFDTKILATGSNAVRETSGSYEGGFSIDIGKMKVGALYFGANPRMSAVQLPSDVNPLAIIVGIVFAIIAFFVTLVSGRRIRTKLIDEMNRHQEEMFSPKIESLKKAQNEAQNRLNEVNDQIKNAELEMQRFSEEYELQKREAESNPLVQSVEKLKAAEVNLIKRLDDLKEEEAQLNTEISLLSQKREEVLSALEVEKKEERTLHEKLDLIKKKILHLETPGK</sequence>
<evidence type="ECO:0000256" key="1">
    <source>
        <dbReference type="ARBA" id="ARBA00004651"/>
    </source>
</evidence>
<gene>
    <name evidence="9" type="ORF">AMJ83_05160</name>
</gene>
<evidence type="ECO:0000256" key="2">
    <source>
        <dbReference type="ARBA" id="ARBA00022475"/>
    </source>
</evidence>